<dbReference type="AlphaFoldDB" id="A0A5B8LYN3"/>
<keyword evidence="1" id="KW-0472">Membrane</keyword>
<dbReference type="Proteomes" id="UP000315364">
    <property type="component" value="Chromosome"/>
</dbReference>
<accession>A0A5B8LYN3</accession>
<evidence type="ECO:0000313" key="3">
    <source>
        <dbReference type="Proteomes" id="UP000315364"/>
    </source>
</evidence>
<feature type="transmembrane region" description="Helical" evidence="1">
    <location>
        <begin position="113"/>
        <end position="131"/>
    </location>
</feature>
<evidence type="ECO:0000256" key="1">
    <source>
        <dbReference type="SAM" id="Phobius"/>
    </source>
</evidence>
<keyword evidence="3" id="KW-1185">Reference proteome</keyword>
<proteinExistence type="predicted"/>
<keyword evidence="1" id="KW-1133">Transmembrane helix</keyword>
<feature type="transmembrane region" description="Helical" evidence="1">
    <location>
        <begin position="12"/>
        <end position="32"/>
    </location>
</feature>
<feature type="transmembrane region" description="Helical" evidence="1">
    <location>
        <begin position="427"/>
        <end position="449"/>
    </location>
</feature>
<feature type="transmembrane region" description="Helical" evidence="1">
    <location>
        <begin position="258"/>
        <end position="277"/>
    </location>
</feature>
<dbReference type="KEGG" id="dea:FPZ08_18005"/>
<keyword evidence="1" id="KW-0812">Transmembrane</keyword>
<dbReference type="OrthoDB" id="1082056at2"/>
<dbReference type="EMBL" id="CP042304">
    <property type="protein sequence ID" value="QDZ12480.1"/>
    <property type="molecule type" value="Genomic_DNA"/>
</dbReference>
<feature type="transmembrane region" description="Helical" evidence="1">
    <location>
        <begin position="160"/>
        <end position="176"/>
    </location>
</feature>
<gene>
    <name evidence="2" type="ORF">FPZ08_18005</name>
</gene>
<feature type="transmembrane region" description="Helical" evidence="1">
    <location>
        <begin position="399"/>
        <end position="415"/>
    </location>
</feature>
<feature type="transmembrane region" description="Helical" evidence="1">
    <location>
        <begin position="289"/>
        <end position="307"/>
    </location>
</feature>
<organism evidence="2 3">
    <name type="scientific">Devosia ginsengisoli</name>
    <dbReference type="NCBI Taxonomy" id="400770"/>
    <lineage>
        <taxon>Bacteria</taxon>
        <taxon>Pseudomonadati</taxon>
        <taxon>Pseudomonadota</taxon>
        <taxon>Alphaproteobacteria</taxon>
        <taxon>Hyphomicrobiales</taxon>
        <taxon>Devosiaceae</taxon>
        <taxon>Devosia</taxon>
    </lineage>
</organism>
<feature type="transmembrane region" description="Helical" evidence="1">
    <location>
        <begin position="375"/>
        <end position="393"/>
    </location>
</feature>
<feature type="transmembrane region" description="Helical" evidence="1">
    <location>
        <begin position="343"/>
        <end position="363"/>
    </location>
</feature>
<reference evidence="2 3" key="1">
    <citation type="submission" date="2019-07" db="EMBL/GenBank/DDBJ databases">
        <title>Full genome sequence of Devosia sp. Gsoil 520.</title>
        <authorList>
            <person name="Im W.-T."/>
        </authorList>
    </citation>
    <scope>NUCLEOTIDE SEQUENCE [LARGE SCALE GENOMIC DNA]</scope>
    <source>
        <strain evidence="2 3">Gsoil 520</strain>
    </source>
</reference>
<name>A0A5B8LYN3_9HYPH</name>
<protein>
    <recommendedName>
        <fullName evidence="4">GtrA family protein</fullName>
    </recommendedName>
</protein>
<feature type="transmembrane region" description="Helical" evidence="1">
    <location>
        <begin position="205"/>
        <end position="222"/>
    </location>
</feature>
<feature type="transmembrane region" description="Helical" evidence="1">
    <location>
        <begin position="229"/>
        <end position="246"/>
    </location>
</feature>
<sequence length="594" mass="64069">MTATPAHRGPDLRLVALVFAAAAATLILRTLYTRAGLPFFADTDDAMRMVMVRDFLAGQPWYDLTAHRLNTPFGAELHWSRLVDLPLALLVLVFTPLLGVDMALVAAGYIWPMLLFALLLWFSALLAQRLVGPEGVLPALVLPVLSPAITAEFTPGRVDHHNVVILLTLAMIWAGIEAIRRPRFAMACGALAATALAIATESLPTIAAAILVMGLAFVVDPARGRTMRLFGLSFALGAMVHLAIFRPPARWFEAACDVLSPVYVAMAVVVAVVFTLASLMPPRAAWQRFALLGVLALTGMGAVALLYPQCLKGPYGEIDPWLQANWIAAIVEARPWFATITELPAYAVAVGLPALLATGVIAWRLWDVKEGRAEWAALLVFTLCTAVVMLAQVRGGRLAIMPAIPAAAWLIVMMRHRYLAAPRLRTLAGLLLSWLAFSGVALLLLVTAVTNLTSTLPEQIAEARASKEPCLVPAAFADLAAIPPERIMAPIDLGAHLLLYTPHEVVAAPYHRNQQGVRDTFRFFNDPIADARAILDARGIGLVVLCPAMAELRGLPDRAEDSFVNLYARGELPAWLHDVSLPGAALQVFGVLPE</sequence>
<dbReference type="RefSeq" id="WP_146291547.1">
    <property type="nucleotide sequence ID" value="NZ_CP042304.1"/>
</dbReference>
<evidence type="ECO:0008006" key="4">
    <source>
        <dbReference type="Google" id="ProtNLM"/>
    </source>
</evidence>
<evidence type="ECO:0000313" key="2">
    <source>
        <dbReference type="EMBL" id="QDZ12480.1"/>
    </source>
</evidence>